<keyword evidence="1" id="KW-1133">Transmembrane helix</keyword>
<sequence>MTLQLSTGLVVGLVLGAVVGLIVGFLLGMVSSLKKRKLTGKKSQAQKLLNLAMKE</sequence>
<keyword evidence="1" id="KW-0472">Membrane</keyword>
<evidence type="ECO:0000313" key="2">
    <source>
        <dbReference type="EMBL" id="GAJ14952.1"/>
    </source>
</evidence>
<dbReference type="AlphaFoldDB" id="X1VCI2"/>
<comment type="caution">
    <text evidence="2">The sequence shown here is derived from an EMBL/GenBank/DDBJ whole genome shotgun (WGS) entry which is preliminary data.</text>
</comment>
<proteinExistence type="predicted"/>
<accession>X1VCI2</accession>
<gene>
    <name evidence="2" type="ORF">S12H4_44380</name>
</gene>
<organism evidence="2">
    <name type="scientific">marine sediment metagenome</name>
    <dbReference type="NCBI Taxonomy" id="412755"/>
    <lineage>
        <taxon>unclassified sequences</taxon>
        <taxon>metagenomes</taxon>
        <taxon>ecological metagenomes</taxon>
    </lineage>
</organism>
<feature type="transmembrane region" description="Helical" evidence="1">
    <location>
        <begin position="6"/>
        <end position="33"/>
    </location>
</feature>
<evidence type="ECO:0000256" key="1">
    <source>
        <dbReference type="SAM" id="Phobius"/>
    </source>
</evidence>
<dbReference type="EMBL" id="BARW01027342">
    <property type="protein sequence ID" value="GAJ14952.1"/>
    <property type="molecule type" value="Genomic_DNA"/>
</dbReference>
<name>X1VCI2_9ZZZZ</name>
<protein>
    <submittedName>
        <fullName evidence="2">Uncharacterized protein</fullName>
    </submittedName>
</protein>
<reference evidence="2" key="1">
    <citation type="journal article" date="2014" name="Front. Microbiol.">
        <title>High frequency of phylogenetically diverse reductive dehalogenase-homologous genes in deep subseafloor sedimentary metagenomes.</title>
        <authorList>
            <person name="Kawai M."/>
            <person name="Futagami T."/>
            <person name="Toyoda A."/>
            <person name="Takaki Y."/>
            <person name="Nishi S."/>
            <person name="Hori S."/>
            <person name="Arai W."/>
            <person name="Tsubouchi T."/>
            <person name="Morono Y."/>
            <person name="Uchiyama I."/>
            <person name="Ito T."/>
            <person name="Fujiyama A."/>
            <person name="Inagaki F."/>
            <person name="Takami H."/>
        </authorList>
    </citation>
    <scope>NUCLEOTIDE SEQUENCE</scope>
    <source>
        <strain evidence="2">Expedition CK06-06</strain>
    </source>
</reference>
<feature type="non-terminal residue" evidence="2">
    <location>
        <position position="55"/>
    </location>
</feature>
<keyword evidence="1" id="KW-0812">Transmembrane</keyword>